<keyword evidence="9" id="KW-1185">Reference proteome</keyword>
<feature type="domain" description="Glycoside hydrolase family 2 catalytic" evidence="7">
    <location>
        <begin position="214"/>
        <end position="332"/>
    </location>
</feature>
<dbReference type="PANTHER" id="PTHR42732">
    <property type="entry name" value="BETA-GALACTOSIDASE"/>
    <property type="match status" value="1"/>
</dbReference>
<feature type="non-terminal residue" evidence="8">
    <location>
        <position position="341"/>
    </location>
</feature>
<evidence type="ECO:0000256" key="3">
    <source>
        <dbReference type="ARBA" id="ARBA00022729"/>
    </source>
</evidence>
<dbReference type="AlphaFoldDB" id="A0A0L0CP39"/>
<dbReference type="InterPro" id="IPR006101">
    <property type="entry name" value="Glyco_hydro_2"/>
</dbReference>
<dbReference type="OrthoDB" id="408532at2759"/>
<dbReference type="Gene3D" id="3.20.20.80">
    <property type="entry name" value="Glycosidases"/>
    <property type="match status" value="1"/>
</dbReference>
<reference evidence="8 9" key="1">
    <citation type="journal article" date="2015" name="Nat. Commun.">
        <title>Lucilia cuprina genome unlocks parasitic fly biology to underpin future interventions.</title>
        <authorList>
            <person name="Anstead C.A."/>
            <person name="Korhonen P.K."/>
            <person name="Young N.D."/>
            <person name="Hall R.S."/>
            <person name="Jex A.R."/>
            <person name="Murali S.C."/>
            <person name="Hughes D.S."/>
            <person name="Lee S.F."/>
            <person name="Perry T."/>
            <person name="Stroehlein A.J."/>
            <person name="Ansell B.R."/>
            <person name="Breugelmans B."/>
            <person name="Hofmann A."/>
            <person name="Qu J."/>
            <person name="Dugan S."/>
            <person name="Lee S.L."/>
            <person name="Chao H."/>
            <person name="Dinh H."/>
            <person name="Han Y."/>
            <person name="Doddapaneni H.V."/>
            <person name="Worley K.C."/>
            <person name="Muzny D.M."/>
            <person name="Ioannidis P."/>
            <person name="Waterhouse R.M."/>
            <person name="Zdobnov E.M."/>
            <person name="James P.J."/>
            <person name="Bagnall N.H."/>
            <person name="Kotze A.C."/>
            <person name="Gibbs R.A."/>
            <person name="Richards S."/>
            <person name="Batterham P."/>
            <person name="Gasser R.B."/>
        </authorList>
    </citation>
    <scope>NUCLEOTIDE SEQUENCE [LARGE SCALE GENOMIC DNA]</scope>
    <source>
        <strain evidence="8 9">LS</strain>
        <tissue evidence="8">Full body</tissue>
    </source>
</reference>
<dbReference type="STRING" id="7375.A0A0L0CP39"/>
<comment type="similarity">
    <text evidence="2">Belongs to the glycosyl hydrolase 2 family.</text>
</comment>
<evidence type="ECO:0000259" key="6">
    <source>
        <dbReference type="Pfam" id="PF00703"/>
    </source>
</evidence>
<dbReference type="InterPro" id="IPR006102">
    <property type="entry name" value="Ig-like_GH2"/>
</dbReference>
<dbReference type="InterPro" id="IPR006103">
    <property type="entry name" value="Glyco_hydro_2_cat"/>
</dbReference>
<keyword evidence="3" id="KW-0732">Signal</keyword>
<dbReference type="Proteomes" id="UP000037069">
    <property type="component" value="Unassembled WGS sequence"/>
</dbReference>
<accession>A0A0L0CP39</accession>
<dbReference type="SUPFAM" id="SSF51445">
    <property type="entry name" value="(Trans)glycosidases"/>
    <property type="match status" value="1"/>
</dbReference>
<evidence type="ECO:0000256" key="5">
    <source>
        <dbReference type="ARBA" id="ARBA00023295"/>
    </source>
</evidence>
<dbReference type="GO" id="GO:0005975">
    <property type="term" value="P:carbohydrate metabolic process"/>
    <property type="evidence" value="ECO:0007669"/>
    <property type="project" value="InterPro"/>
</dbReference>
<dbReference type="Pfam" id="PF00703">
    <property type="entry name" value="Glyco_hydro_2"/>
    <property type="match status" value="1"/>
</dbReference>
<dbReference type="Pfam" id="PF02836">
    <property type="entry name" value="Glyco_hydro_2_C"/>
    <property type="match status" value="1"/>
</dbReference>
<dbReference type="EMBL" id="JRES01000221">
    <property type="protein sequence ID" value="KNC33219.1"/>
    <property type="molecule type" value="Genomic_DNA"/>
</dbReference>
<dbReference type="InterPro" id="IPR051913">
    <property type="entry name" value="GH2_Domain-Containing"/>
</dbReference>
<dbReference type="InterPro" id="IPR036156">
    <property type="entry name" value="Beta-gal/glucu_dom_sf"/>
</dbReference>
<evidence type="ECO:0000313" key="8">
    <source>
        <dbReference type="EMBL" id="KNC33219.1"/>
    </source>
</evidence>
<sequence>MEQPAGTFRAGPTNEGALLTLVFEGVYRNAAVFVNGTLAGQRPSGYAEFSVRIDPYVTFGADNEIVVECRNGKDARWYSGAGIYRPVHLVTQSRMRIAHTHVRTTHLGEAEAVVEVATLVRNDGIRTARGRVSLRMSFSGTAVSELDTPVTVLPGEQMMVRQRVFLSDPVVWSAETPHLYDVSVELEREGEGVVDDRQTRFGVRTIQVDPRHGLRVNGKTVKLRGACVHHDNGVLGAATFASAEERRVRLLKAAGFNAIRSSHNPLSRAMLDACDRLGMYVMDEAFDTWTVSKTDEDYSYEFPEWWERDVESMVAKDINHPSVIFYSIGNEIPENGTPFGA</sequence>
<dbReference type="InterPro" id="IPR017853">
    <property type="entry name" value="GH"/>
</dbReference>
<keyword evidence="4" id="KW-0378">Hydrolase</keyword>
<comment type="caution">
    <text evidence="8">The sequence shown here is derived from an EMBL/GenBank/DDBJ whole genome shotgun (WGS) entry which is preliminary data.</text>
</comment>
<proteinExistence type="inferred from homology"/>
<organism evidence="8 9">
    <name type="scientific">Lucilia cuprina</name>
    <name type="common">Green bottle fly</name>
    <name type="synonym">Australian sheep blowfly</name>
    <dbReference type="NCBI Taxonomy" id="7375"/>
    <lineage>
        <taxon>Eukaryota</taxon>
        <taxon>Metazoa</taxon>
        <taxon>Ecdysozoa</taxon>
        <taxon>Arthropoda</taxon>
        <taxon>Hexapoda</taxon>
        <taxon>Insecta</taxon>
        <taxon>Pterygota</taxon>
        <taxon>Neoptera</taxon>
        <taxon>Endopterygota</taxon>
        <taxon>Diptera</taxon>
        <taxon>Brachycera</taxon>
        <taxon>Muscomorpha</taxon>
        <taxon>Oestroidea</taxon>
        <taxon>Calliphoridae</taxon>
        <taxon>Luciliinae</taxon>
        <taxon>Lucilia</taxon>
    </lineage>
</organism>
<evidence type="ECO:0000256" key="1">
    <source>
        <dbReference type="ARBA" id="ARBA00003025"/>
    </source>
</evidence>
<dbReference type="OMA" id="ISINEDW"/>
<gene>
    <name evidence="8" type="ORF">FF38_01182</name>
</gene>
<dbReference type="Gene3D" id="2.60.40.10">
    <property type="entry name" value="Immunoglobulins"/>
    <property type="match status" value="1"/>
</dbReference>
<protein>
    <submittedName>
        <fullName evidence="8">Uncharacterized protein</fullName>
    </submittedName>
</protein>
<dbReference type="SUPFAM" id="SSF49303">
    <property type="entry name" value="beta-Galactosidase/glucuronidase domain"/>
    <property type="match status" value="1"/>
</dbReference>
<dbReference type="GO" id="GO:0004553">
    <property type="term" value="F:hydrolase activity, hydrolyzing O-glycosyl compounds"/>
    <property type="evidence" value="ECO:0007669"/>
    <property type="project" value="InterPro"/>
</dbReference>
<dbReference type="InterPro" id="IPR013783">
    <property type="entry name" value="Ig-like_fold"/>
</dbReference>
<evidence type="ECO:0000259" key="7">
    <source>
        <dbReference type="Pfam" id="PF02836"/>
    </source>
</evidence>
<comment type="function">
    <text evidence="1">Plays an important role in the degradation of dermatan and keratan sulfates.</text>
</comment>
<dbReference type="InterPro" id="IPR008979">
    <property type="entry name" value="Galactose-bd-like_sf"/>
</dbReference>
<evidence type="ECO:0000256" key="2">
    <source>
        <dbReference type="ARBA" id="ARBA00007401"/>
    </source>
</evidence>
<dbReference type="PRINTS" id="PR00132">
    <property type="entry name" value="GLHYDRLASE2"/>
</dbReference>
<dbReference type="SUPFAM" id="SSF49785">
    <property type="entry name" value="Galactose-binding domain-like"/>
    <property type="match status" value="1"/>
</dbReference>
<keyword evidence="5" id="KW-0326">Glycosidase</keyword>
<dbReference type="PANTHER" id="PTHR42732:SF1">
    <property type="entry name" value="BETA-MANNOSIDASE"/>
    <property type="match status" value="1"/>
</dbReference>
<dbReference type="Gene3D" id="2.60.120.260">
    <property type="entry name" value="Galactose-binding domain-like"/>
    <property type="match status" value="1"/>
</dbReference>
<evidence type="ECO:0000256" key="4">
    <source>
        <dbReference type="ARBA" id="ARBA00022801"/>
    </source>
</evidence>
<name>A0A0L0CP39_LUCCU</name>
<feature type="domain" description="Glycoside hydrolase family 2 immunoglobulin-like beta-sandwich" evidence="6">
    <location>
        <begin position="96"/>
        <end position="204"/>
    </location>
</feature>
<evidence type="ECO:0000313" key="9">
    <source>
        <dbReference type="Proteomes" id="UP000037069"/>
    </source>
</evidence>